<comment type="caution">
    <text evidence="2">The sequence shown here is derived from an EMBL/GenBank/DDBJ whole genome shotgun (WGS) entry which is preliminary data.</text>
</comment>
<name>A0A1Y1US70_9TREE</name>
<dbReference type="SUPFAM" id="SSF51735">
    <property type="entry name" value="NAD(P)-binding Rossmann-fold domains"/>
    <property type="match status" value="1"/>
</dbReference>
<sequence>MTSHHPVNIFMLGATGYVGGSFLSTLLASPEPPHKITALIRSNDKLKIFENLSEHKTNCIGVQGSYEDHHLLEDLSAEHPVVISAADADDVGMIKAVLKGMKKRHENTGKVGVLIHVSGTGTIIDDARGEYEGKDIYTDLPEPSSAHPDTKTIQSLPDDAFHRPVDLLVEEADKEGYCRTYIILPGTIWGDPDNMVAFEKGLSNPHSQQIPGAAAFGIDRGQAGVTGKGLNRWVHVHILEVASLFEKLYPLALADKAPHGAPTNSGYYFATSGEYSIGEAMKLIGEEMFKQGWASTAEVKPFSVEELEKRYGKDGWRYPGSNSRCFAENSEKILGWKGVRGVGEKSGEWDEYVRSETRRKGQEAKEKKSQQ</sequence>
<dbReference type="GO" id="GO:0004029">
    <property type="term" value="F:aldehyde dehydrogenase (NAD+) activity"/>
    <property type="evidence" value="ECO:0007669"/>
    <property type="project" value="TreeGrafter"/>
</dbReference>
<gene>
    <name evidence="2" type="ORF">BD324DRAFT_612232</name>
</gene>
<dbReference type="GeneID" id="33556178"/>
<organism evidence="2 3">
    <name type="scientific">Kockovaella imperatae</name>
    <dbReference type="NCBI Taxonomy" id="4999"/>
    <lineage>
        <taxon>Eukaryota</taxon>
        <taxon>Fungi</taxon>
        <taxon>Dikarya</taxon>
        <taxon>Basidiomycota</taxon>
        <taxon>Agaricomycotina</taxon>
        <taxon>Tremellomycetes</taxon>
        <taxon>Tremellales</taxon>
        <taxon>Cuniculitremaceae</taxon>
        <taxon>Kockovaella</taxon>
    </lineage>
</organism>
<dbReference type="Pfam" id="PF13460">
    <property type="entry name" value="NAD_binding_10"/>
    <property type="match status" value="1"/>
</dbReference>
<proteinExistence type="predicted"/>
<keyword evidence="3" id="KW-1185">Reference proteome</keyword>
<evidence type="ECO:0000259" key="1">
    <source>
        <dbReference type="Pfam" id="PF13460"/>
    </source>
</evidence>
<evidence type="ECO:0000313" key="3">
    <source>
        <dbReference type="Proteomes" id="UP000193218"/>
    </source>
</evidence>
<feature type="domain" description="NAD(P)-binding" evidence="1">
    <location>
        <begin position="13"/>
        <end position="105"/>
    </location>
</feature>
<dbReference type="STRING" id="4999.A0A1Y1US70"/>
<dbReference type="OrthoDB" id="10262413at2759"/>
<dbReference type="PANTHER" id="PTHR48079:SF6">
    <property type="entry name" value="NAD(P)-BINDING DOMAIN-CONTAINING PROTEIN-RELATED"/>
    <property type="match status" value="1"/>
</dbReference>
<dbReference type="GO" id="GO:0005737">
    <property type="term" value="C:cytoplasm"/>
    <property type="evidence" value="ECO:0007669"/>
    <property type="project" value="TreeGrafter"/>
</dbReference>
<dbReference type="InterPro" id="IPR036291">
    <property type="entry name" value="NAD(P)-bd_dom_sf"/>
</dbReference>
<reference evidence="2 3" key="1">
    <citation type="submission" date="2017-03" db="EMBL/GenBank/DDBJ databases">
        <title>Widespread Adenine N6-methylation of Active Genes in Fungi.</title>
        <authorList>
            <consortium name="DOE Joint Genome Institute"/>
            <person name="Mondo S.J."/>
            <person name="Dannebaum R.O."/>
            <person name="Kuo R.C."/>
            <person name="Louie K.B."/>
            <person name="Bewick A.J."/>
            <person name="Labutti K."/>
            <person name="Haridas S."/>
            <person name="Kuo A."/>
            <person name="Salamov A."/>
            <person name="Ahrendt S.R."/>
            <person name="Lau R."/>
            <person name="Bowen B.P."/>
            <person name="Lipzen A."/>
            <person name="Sullivan W."/>
            <person name="Andreopoulos W.B."/>
            <person name="Clum A."/>
            <person name="Lindquist E."/>
            <person name="Daum C."/>
            <person name="Northen T.R."/>
            <person name="Ramamoorthy G."/>
            <person name="Schmitz R.J."/>
            <person name="Gryganskyi A."/>
            <person name="Culley D."/>
            <person name="Magnuson J."/>
            <person name="James T.Y."/>
            <person name="O'Malley M.A."/>
            <person name="Stajich J.E."/>
            <person name="Spatafora J.W."/>
            <person name="Visel A."/>
            <person name="Grigoriev I.V."/>
        </authorList>
    </citation>
    <scope>NUCLEOTIDE SEQUENCE [LARGE SCALE GENOMIC DNA]</scope>
    <source>
        <strain evidence="2 3">NRRL Y-17943</strain>
    </source>
</reference>
<dbReference type="RefSeq" id="XP_021874508.1">
    <property type="nucleotide sequence ID" value="XM_022014370.1"/>
</dbReference>
<evidence type="ECO:0000313" key="2">
    <source>
        <dbReference type="EMBL" id="ORX40829.1"/>
    </source>
</evidence>
<dbReference type="InterPro" id="IPR051783">
    <property type="entry name" value="NAD(P)-dependent_oxidoreduct"/>
</dbReference>
<protein>
    <recommendedName>
        <fullName evidence="1">NAD(P)-binding domain-containing protein</fullName>
    </recommendedName>
</protein>
<accession>A0A1Y1US70</accession>
<dbReference type="Proteomes" id="UP000193218">
    <property type="component" value="Unassembled WGS sequence"/>
</dbReference>
<dbReference type="AlphaFoldDB" id="A0A1Y1US70"/>
<dbReference type="EMBL" id="NBSH01000001">
    <property type="protein sequence ID" value="ORX40829.1"/>
    <property type="molecule type" value="Genomic_DNA"/>
</dbReference>
<dbReference type="Gene3D" id="3.40.50.720">
    <property type="entry name" value="NAD(P)-binding Rossmann-like Domain"/>
    <property type="match status" value="1"/>
</dbReference>
<dbReference type="InParanoid" id="A0A1Y1US70"/>
<dbReference type="PANTHER" id="PTHR48079">
    <property type="entry name" value="PROTEIN YEEZ"/>
    <property type="match status" value="1"/>
</dbReference>
<dbReference type="InterPro" id="IPR016040">
    <property type="entry name" value="NAD(P)-bd_dom"/>
</dbReference>